<evidence type="ECO:0000256" key="6">
    <source>
        <dbReference type="ARBA" id="ARBA00035673"/>
    </source>
</evidence>
<dbReference type="Proteomes" id="UP000694865">
    <property type="component" value="Unplaced"/>
</dbReference>
<comment type="catalytic activity">
    <reaction evidence="7">
        <text>a 1-O-(1Z-alkenyl)-sn-glycero-3-phosphoethanolamine + H2O = a 2,3-saturated aldehyde + sn-glycero-3-phosphoethanolamine</text>
        <dbReference type="Rhea" id="RHEA:16905"/>
        <dbReference type="ChEBI" id="CHEBI:15377"/>
        <dbReference type="ChEBI" id="CHEBI:73359"/>
        <dbReference type="ChEBI" id="CHEBI:77288"/>
        <dbReference type="ChEBI" id="CHEBI:143890"/>
        <dbReference type="EC" id="3.3.2.2"/>
    </reaction>
</comment>
<dbReference type="RefSeq" id="XP_006811813.1">
    <property type="nucleotide sequence ID" value="XM_006811750.1"/>
</dbReference>
<evidence type="ECO:0000256" key="7">
    <source>
        <dbReference type="ARBA" id="ARBA00049458"/>
    </source>
</evidence>
<comment type="similarity">
    <text evidence="2">Belongs to the TMEM86 family.</text>
</comment>
<accession>A0ABM0LVM2</accession>
<keyword evidence="10" id="KW-1185">Reference proteome</keyword>
<keyword evidence="5 9" id="KW-0472">Membrane</keyword>
<dbReference type="EC" id="3.3.2.2" evidence="6"/>
<evidence type="ECO:0000256" key="8">
    <source>
        <dbReference type="ARBA" id="ARBA00049560"/>
    </source>
</evidence>
<dbReference type="PANTHER" id="PTHR31885">
    <property type="entry name" value="GH04784P"/>
    <property type="match status" value="1"/>
</dbReference>
<feature type="transmembrane region" description="Helical" evidence="9">
    <location>
        <begin position="82"/>
        <end position="100"/>
    </location>
</feature>
<proteinExistence type="inferred from homology"/>
<feature type="transmembrane region" description="Helical" evidence="9">
    <location>
        <begin position="31"/>
        <end position="50"/>
    </location>
</feature>
<evidence type="ECO:0000256" key="1">
    <source>
        <dbReference type="ARBA" id="ARBA00004141"/>
    </source>
</evidence>
<name>A0ABM0LVM2_SACKO</name>
<evidence type="ECO:0000256" key="2">
    <source>
        <dbReference type="ARBA" id="ARBA00007375"/>
    </source>
</evidence>
<evidence type="ECO:0000256" key="9">
    <source>
        <dbReference type="SAM" id="Phobius"/>
    </source>
</evidence>
<dbReference type="PANTHER" id="PTHR31885:SF6">
    <property type="entry name" value="GH04784P"/>
    <property type="match status" value="1"/>
</dbReference>
<feature type="transmembrane region" description="Helical" evidence="9">
    <location>
        <begin position="169"/>
        <end position="187"/>
    </location>
</feature>
<feature type="transmembrane region" description="Helical" evidence="9">
    <location>
        <begin position="6"/>
        <end position="24"/>
    </location>
</feature>
<dbReference type="Pfam" id="PF07947">
    <property type="entry name" value="YhhN"/>
    <property type="match status" value="1"/>
</dbReference>
<organism evidence="10 11">
    <name type="scientific">Saccoglossus kowalevskii</name>
    <name type="common">Acorn worm</name>
    <dbReference type="NCBI Taxonomy" id="10224"/>
    <lineage>
        <taxon>Eukaryota</taxon>
        <taxon>Metazoa</taxon>
        <taxon>Hemichordata</taxon>
        <taxon>Enteropneusta</taxon>
        <taxon>Harrimaniidae</taxon>
        <taxon>Saccoglossus</taxon>
    </lineage>
</organism>
<dbReference type="GeneID" id="100377757"/>
<evidence type="ECO:0000313" key="10">
    <source>
        <dbReference type="Proteomes" id="UP000694865"/>
    </source>
</evidence>
<evidence type="ECO:0000256" key="4">
    <source>
        <dbReference type="ARBA" id="ARBA00022989"/>
    </source>
</evidence>
<protein>
    <recommendedName>
        <fullName evidence="6">lysoplasmalogenase</fullName>
        <ecNumber evidence="6">3.3.2.2</ecNumber>
    </recommendedName>
</protein>
<comment type="catalytic activity">
    <reaction evidence="8">
        <text>a 1-O-(1Z-alkenyl)-sn-glycero-3-phosphocholine + H2O = a 2,3-saturated aldehyde + sn-glycerol 3-phosphocholine</text>
        <dbReference type="Rhea" id="RHEA:22544"/>
        <dbReference type="ChEBI" id="CHEBI:15377"/>
        <dbReference type="ChEBI" id="CHEBI:16870"/>
        <dbReference type="ChEBI" id="CHEBI:73359"/>
        <dbReference type="ChEBI" id="CHEBI:77287"/>
        <dbReference type="EC" id="3.3.2.2"/>
    </reaction>
</comment>
<keyword evidence="3 9" id="KW-0812">Transmembrane</keyword>
<feature type="transmembrane region" description="Helical" evidence="9">
    <location>
        <begin position="106"/>
        <end position="125"/>
    </location>
</feature>
<evidence type="ECO:0000313" key="11">
    <source>
        <dbReference type="RefSeq" id="XP_006811813.1"/>
    </source>
</evidence>
<gene>
    <name evidence="11" type="primary">LOC100377757</name>
</gene>
<keyword evidence="4 9" id="KW-1133">Transmembrane helix</keyword>
<evidence type="ECO:0000256" key="5">
    <source>
        <dbReference type="ARBA" id="ARBA00023136"/>
    </source>
</evidence>
<feature type="transmembrane region" description="Helical" evidence="9">
    <location>
        <begin position="56"/>
        <end position="75"/>
    </location>
</feature>
<sequence>MDNPILKIIPIISLVAFVALHCGTKWSRYPIGIVIGLILSAIGDSCLVYIRDPSYFVKGIIAFLCAQLVYTVTFGFRRFKPYILICCIIVGSSIYFYIFPQLKTETVYLIAIYDVLLFLMTWRALSRVHLEKPGSILCGLGAISFIISDLTLGLVITEHIPPNEFIIMATYYAAQFGIAMSVIDLYTDEESEWVDLENPSFKMKRP</sequence>
<feature type="transmembrane region" description="Helical" evidence="9">
    <location>
        <begin position="137"/>
        <end position="157"/>
    </location>
</feature>
<reference evidence="11" key="1">
    <citation type="submission" date="2025-08" db="UniProtKB">
        <authorList>
            <consortium name="RefSeq"/>
        </authorList>
    </citation>
    <scope>IDENTIFICATION</scope>
    <source>
        <tissue evidence="11">Testes</tissue>
    </source>
</reference>
<dbReference type="InterPro" id="IPR012506">
    <property type="entry name" value="TMEM86B-like"/>
</dbReference>
<comment type="subcellular location">
    <subcellularLocation>
        <location evidence="1">Membrane</location>
        <topology evidence="1">Multi-pass membrane protein</topology>
    </subcellularLocation>
</comment>
<evidence type="ECO:0000256" key="3">
    <source>
        <dbReference type="ARBA" id="ARBA00022692"/>
    </source>
</evidence>